<dbReference type="InterPro" id="IPR001014">
    <property type="entry name" value="Ribosomal_uL23_CS"/>
</dbReference>
<reference evidence="9 11" key="3">
    <citation type="submission" date="2017-02" db="EMBL/GenBank/DDBJ databases">
        <authorList>
            <person name="Peterson S.W."/>
        </authorList>
    </citation>
    <scope>NUCLEOTIDE SEQUENCE [LARGE SCALE GENOMIC DNA]</scope>
    <source>
        <strain evidence="9 11">ATCC 43854</strain>
    </source>
</reference>
<dbReference type="EMBL" id="FUWU01000035">
    <property type="protein sequence ID" value="SJZ91935.1"/>
    <property type="molecule type" value="Genomic_DNA"/>
</dbReference>
<evidence type="ECO:0000313" key="10">
    <source>
        <dbReference type="Proteomes" id="UP000184275"/>
    </source>
</evidence>
<keyword evidence="5 6" id="KW-0687">Ribonucleoprotein</keyword>
<dbReference type="PANTHER" id="PTHR11620">
    <property type="entry name" value="60S RIBOSOMAL PROTEIN L23A"/>
    <property type="match status" value="1"/>
</dbReference>
<keyword evidence="2 6" id="KW-0699">rRNA-binding</keyword>
<dbReference type="AlphaFoldDB" id="A0A1M6X3K7"/>
<evidence type="ECO:0000256" key="6">
    <source>
        <dbReference type="HAMAP-Rule" id="MF_01369"/>
    </source>
</evidence>
<reference evidence="10" key="1">
    <citation type="submission" date="2016-11" db="EMBL/GenBank/DDBJ databases">
        <authorList>
            <person name="Varghese N."/>
            <person name="Submissions S."/>
        </authorList>
    </citation>
    <scope>NUCLEOTIDE SEQUENCE [LARGE SCALE GENOMIC DNA]</scope>
    <source>
        <strain evidence="10">UWOS</strain>
    </source>
</reference>
<dbReference type="EMBL" id="FRAW01000028">
    <property type="protein sequence ID" value="SHL00577.1"/>
    <property type="molecule type" value="Genomic_DNA"/>
</dbReference>
<evidence type="ECO:0000256" key="4">
    <source>
        <dbReference type="ARBA" id="ARBA00022980"/>
    </source>
</evidence>
<evidence type="ECO:0000313" key="9">
    <source>
        <dbReference type="EMBL" id="SJZ91935.1"/>
    </source>
</evidence>
<dbReference type="FunFam" id="3.30.70.330:FF:000001">
    <property type="entry name" value="50S ribosomal protein L23"/>
    <property type="match status" value="1"/>
</dbReference>
<dbReference type="Proteomes" id="UP000184275">
    <property type="component" value="Unassembled WGS sequence"/>
</dbReference>
<dbReference type="InterPro" id="IPR012678">
    <property type="entry name" value="Ribosomal_uL23/eL15/eS24_sf"/>
</dbReference>
<comment type="function">
    <text evidence="6">One of the early assembly proteins it binds 23S rRNA. One of the proteins that surrounds the polypeptide exit tunnel on the outside of the ribosome. Forms the main docking site for trigger factor binding to the ribosome.</text>
</comment>
<protein>
    <recommendedName>
        <fullName evidence="6">Large ribosomal subunit protein uL23</fullName>
    </recommendedName>
</protein>
<dbReference type="STRING" id="28122.SAMN02745108_01970"/>
<evidence type="ECO:0000313" key="8">
    <source>
        <dbReference type="EMBL" id="SHL00577.1"/>
    </source>
</evidence>
<evidence type="ECO:0000256" key="1">
    <source>
        <dbReference type="ARBA" id="ARBA00006700"/>
    </source>
</evidence>
<dbReference type="GO" id="GO:0006412">
    <property type="term" value="P:translation"/>
    <property type="evidence" value="ECO:0007669"/>
    <property type="project" value="UniProtKB-UniRule"/>
</dbReference>
<dbReference type="GO" id="GO:0003735">
    <property type="term" value="F:structural constituent of ribosome"/>
    <property type="evidence" value="ECO:0007669"/>
    <property type="project" value="InterPro"/>
</dbReference>
<sequence>MKELHEILKEPHITESSSKNMVNPRTGVRKYVFKVGLSATKQEIKNAIESRFNVKVDSVNTLINRGKMKRVRTAVGKKSNWKKAYITLQAGNKIAELEGV</sequence>
<dbReference type="GO" id="GO:0005840">
    <property type="term" value="C:ribosome"/>
    <property type="evidence" value="ECO:0007669"/>
    <property type="project" value="UniProtKB-KW"/>
</dbReference>
<accession>A0A1T4PK33</accession>
<evidence type="ECO:0000256" key="5">
    <source>
        <dbReference type="ARBA" id="ARBA00023274"/>
    </source>
</evidence>
<comment type="similarity">
    <text evidence="1 6 7">Belongs to the universal ribosomal protein uL23 family.</text>
</comment>
<comment type="subunit">
    <text evidence="6">Part of the 50S ribosomal subunit. Contacts protein L29, and trigger factor when it is bound to the ribosome.</text>
</comment>
<dbReference type="InterPro" id="IPR012677">
    <property type="entry name" value="Nucleotide-bd_a/b_plait_sf"/>
</dbReference>
<dbReference type="InterPro" id="IPR013025">
    <property type="entry name" value="Ribosomal_uL23-like"/>
</dbReference>
<keyword evidence="10" id="KW-1185">Reference proteome</keyword>
<dbReference type="PROSITE" id="PS00050">
    <property type="entry name" value="RIBOSOMAL_L23"/>
    <property type="match status" value="1"/>
</dbReference>
<name>A0A1M6X3K7_9BACT</name>
<keyword evidence="4 6" id="KW-0689">Ribosomal protein</keyword>
<dbReference type="SUPFAM" id="SSF54189">
    <property type="entry name" value="Ribosomal proteins S24e, L23 and L15e"/>
    <property type="match status" value="1"/>
</dbReference>
<dbReference type="Pfam" id="PF00276">
    <property type="entry name" value="Ribosomal_L23"/>
    <property type="match status" value="1"/>
</dbReference>
<dbReference type="GO" id="GO:1990904">
    <property type="term" value="C:ribonucleoprotein complex"/>
    <property type="evidence" value="ECO:0007669"/>
    <property type="project" value="UniProtKB-KW"/>
</dbReference>
<evidence type="ECO:0000256" key="3">
    <source>
        <dbReference type="ARBA" id="ARBA00022884"/>
    </source>
</evidence>
<gene>
    <name evidence="6" type="primary">rplW</name>
    <name evidence="9" type="ORF">SAMN02745108_01970</name>
    <name evidence="8" type="ORF">SAMN05720469_12851</name>
</gene>
<proteinExistence type="inferred from homology"/>
<evidence type="ECO:0000256" key="2">
    <source>
        <dbReference type="ARBA" id="ARBA00022730"/>
    </source>
</evidence>
<accession>A0A1M6X3K7</accession>
<evidence type="ECO:0000313" key="11">
    <source>
        <dbReference type="Proteomes" id="UP000190449"/>
    </source>
</evidence>
<dbReference type="GO" id="GO:0019843">
    <property type="term" value="F:rRNA binding"/>
    <property type="evidence" value="ECO:0007669"/>
    <property type="project" value="UniProtKB-UniRule"/>
</dbReference>
<dbReference type="Proteomes" id="UP000190449">
    <property type="component" value="Unassembled WGS sequence"/>
</dbReference>
<organism evidence="8 10">
    <name type="scientific">Fibrobacter intestinalis</name>
    <dbReference type="NCBI Taxonomy" id="28122"/>
    <lineage>
        <taxon>Bacteria</taxon>
        <taxon>Pseudomonadati</taxon>
        <taxon>Fibrobacterota</taxon>
        <taxon>Fibrobacteria</taxon>
        <taxon>Fibrobacterales</taxon>
        <taxon>Fibrobacteraceae</taxon>
        <taxon>Fibrobacter</taxon>
    </lineage>
</organism>
<keyword evidence="3 6" id="KW-0694">RNA-binding</keyword>
<reference evidence="8" key="2">
    <citation type="submission" date="2016-11" db="EMBL/GenBank/DDBJ databases">
        <authorList>
            <person name="Jaros S."/>
            <person name="Januszkiewicz K."/>
            <person name="Wedrychowicz H."/>
        </authorList>
    </citation>
    <scope>NUCLEOTIDE SEQUENCE [LARGE SCALE GENOMIC DNA]</scope>
    <source>
        <strain evidence="8">UWOS</strain>
    </source>
</reference>
<dbReference type="NCBIfam" id="NF004363">
    <property type="entry name" value="PRK05738.2-4"/>
    <property type="match status" value="1"/>
</dbReference>
<evidence type="ECO:0000256" key="7">
    <source>
        <dbReference type="RuleBase" id="RU003934"/>
    </source>
</evidence>
<dbReference type="RefSeq" id="WP_073305519.1">
    <property type="nucleotide sequence ID" value="NZ_FRAW01000028.1"/>
</dbReference>
<dbReference type="HAMAP" id="MF_01369_B">
    <property type="entry name" value="Ribosomal_uL23_B"/>
    <property type="match status" value="1"/>
</dbReference>
<dbReference type="Gene3D" id="3.30.70.330">
    <property type="match status" value="1"/>
</dbReference>